<dbReference type="Proteomes" id="UP001165083">
    <property type="component" value="Unassembled WGS sequence"/>
</dbReference>
<evidence type="ECO:0000313" key="2">
    <source>
        <dbReference type="Proteomes" id="UP001165083"/>
    </source>
</evidence>
<organism evidence="1 2">
    <name type="scientific">Phytophthora lilii</name>
    <dbReference type="NCBI Taxonomy" id="2077276"/>
    <lineage>
        <taxon>Eukaryota</taxon>
        <taxon>Sar</taxon>
        <taxon>Stramenopiles</taxon>
        <taxon>Oomycota</taxon>
        <taxon>Peronosporomycetes</taxon>
        <taxon>Peronosporales</taxon>
        <taxon>Peronosporaceae</taxon>
        <taxon>Phytophthora</taxon>
    </lineage>
</organism>
<proteinExistence type="predicted"/>
<dbReference type="AlphaFoldDB" id="A0A9W6TQY8"/>
<gene>
    <name evidence="1" type="ORF">Plil01_000666400</name>
</gene>
<keyword evidence="2" id="KW-1185">Reference proteome</keyword>
<comment type="caution">
    <text evidence="1">The sequence shown here is derived from an EMBL/GenBank/DDBJ whole genome shotgun (WGS) entry which is preliminary data.</text>
</comment>
<protein>
    <submittedName>
        <fullName evidence="1">Unnamed protein product</fullName>
    </submittedName>
</protein>
<dbReference type="EMBL" id="BSXW01000302">
    <property type="protein sequence ID" value="GMF17995.1"/>
    <property type="molecule type" value="Genomic_DNA"/>
</dbReference>
<reference evidence="1" key="1">
    <citation type="submission" date="2023-04" db="EMBL/GenBank/DDBJ databases">
        <title>Phytophthora lilii NBRC 32176.</title>
        <authorList>
            <person name="Ichikawa N."/>
            <person name="Sato H."/>
            <person name="Tonouchi N."/>
        </authorList>
    </citation>
    <scope>NUCLEOTIDE SEQUENCE</scope>
    <source>
        <strain evidence="1">NBRC 32176</strain>
    </source>
</reference>
<name>A0A9W6TQY8_9STRA</name>
<accession>A0A9W6TQY8</accession>
<evidence type="ECO:0000313" key="1">
    <source>
        <dbReference type="EMBL" id="GMF17995.1"/>
    </source>
</evidence>
<sequence>MIVGKIAILKARRTTKTRLSLQVGSVAEEEVLAVVEDVVPVVAAEQTQVVVEDLEQVRVIVLVDASKVEQRSEAVTTAVINGI</sequence>